<reference evidence="1 2" key="1">
    <citation type="submission" date="2020-06" db="EMBL/GenBank/DDBJ databases">
        <title>Transcriptomic and genomic resources for Thalictrum thalictroides and T. hernandezii: Facilitating candidate gene discovery in an emerging model plant lineage.</title>
        <authorList>
            <person name="Arias T."/>
            <person name="Riano-Pachon D.M."/>
            <person name="Di Stilio V.S."/>
        </authorList>
    </citation>
    <scope>NUCLEOTIDE SEQUENCE [LARGE SCALE GENOMIC DNA]</scope>
    <source>
        <strain evidence="2">cv. WT478/WT964</strain>
        <tissue evidence="1">Leaves</tissue>
    </source>
</reference>
<protein>
    <submittedName>
        <fullName evidence="1">Uncharacterized protein</fullName>
    </submittedName>
</protein>
<dbReference type="AlphaFoldDB" id="A0A7J6WTV9"/>
<dbReference type="EMBL" id="JABWDY010010245">
    <property type="protein sequence ID" value="KAF5200819.1"/>
    <property type="molecule type" value="Genomic_DNA"/>
</dbReference>
<evidence type="ECO:0000313" key="1">
    <source>
        <dbReference type="EMBL" id="KAF5200819.1"/>
    </source>
</evidence>
<accession>A0A7J6WTV9</accession>
<feature type="non-terminal residue" evidence="1">
    <location>
        <position position="89"/>
    </location>
</feature>
<keyword evidence="2" id="KW-1185">Reference proteome</keyword>
<organism evidence="1 2">
    <name type="scientific">Thalictrum thalictroides</name>
    <name type="common">Rue-anemone</name>
    <name type="synonym">Anemone thalictroides</name>
    <dbReference type="NCBI Taxonomy" id="46969"/>
    <lineage>
        <taxon>Eukaryota</taxon>
        <taxon>Viridiplantae</taxon>
        <taxon>Streptophyta</taxon>
        <taxon>Embryophyta</taxon>
        <taxon>Tracheophyta</taxon>
        <taxon>Spermatophyta</taxon>
        <taxon>Magnoliopsida</taxon>
        <taxon>Ranunculales</taxon>
        <taxon>Ranunculaceae</taxon>
        <taxon>Thalictroideae</taxon>
        <taxon>Thalictrum</taxon>
    </lineage>
</organism>
<proteinExistence type="predicted"/>
<sequence length="89" mass="9786">MEILECEKILTGGQHILQGVSSSLEGSNIVPDEENHQMRAIAIAKSIYNCETEEDKGNFIKYLVLPLAKELGMMTSMGEENVDAPSTMI</sequence>
<evidence type="ECO:0000313" key="2">
    <source>
        <dbReference type="Proteomes" id="UP000554482"/>
    </source>
</evidence>
<gene>
    <name evidence="1" type="ORF">FRX31_009595</name>
</gene>
<dbReference type="Proteomes" id="UP000554482">
    <property type="component" value="Unassembled WGS sequence"/>
</dbReference>
<name>A0A7J6WTV9_THATH</name>
<comment type="caution">
    <text evidence="1">The sequence shown here is derived from an EMBL/GenBank/DDBJ whole genome shotgun (WGS) entry which is preliminary data.</text>
</comment>